<gene>
    <name evidence="1" type="ORF">Pc18g01340</name>
    <name evidence="1" type="ORF">PCH_Pc18g01340</name>
</gene>
<proteinExistence type="predicted"/>
<keyword evidence="2" id="KW-1185">Reference proteome</keyword>
<dbReference type="Proteomes" id="UP000000724">
    <property type="component" value="Contig Pc00c18"/>
</dbReference>
<dbReference type="HOGENOM" id="CLU_1982310_0_0_1"/>
<sequence length="126" mass="14132">MAGESPVSLRSDSVEVDCPYLEKDGRPLLQLPRAYTHTRYNHQNSSLKLENVTVVFFVSAKATLPSRKSNFHLGVYNSVPTPDQNGGRKYGTVRYDGTEYNIDVSIFCFAPLRQGTWMVLKAALTM</sequence>
<organism evidence="1 2">
    <name type="scientific">Penicillium rubens (strain ATCC 28089 / DSM 1075 / NRRL 1951 / Wisconsin 54-1255)</name>
    <name type="common">Penicillium chrysogenum</name>
    <dbReference type="NCBI Taxonomy" id="500485"/>
    <lineage>
        <taxon>Eukaryota</taxon>
        <taxon>Fungi</taxon>
        <taxon>Dikarya</taxon>
        <taxon>Ascomycota</taxon>
        <taxon>Pezizomycotina</taxon>
        <taxon>Eurotiomycetes</taxon>
        <taxon>Eurotiomycetidae</taxon>
        <taxon>Eurotiales</taxon>
        <taxon>Aspergillaceae</taxon>
        <taxon>Penicillium</taxon>
        <taxon>Penicillium chrysogenum species complex</taxon>
    </lineage>
</organism>
<dbReference type="AlphaFoldDB" id="B6HCA5"/>
<dbReference type="VEuPathDB" id="FungiDB:PCH_Pc18g01340"/>
<evidence type="ECO:0000313" key="2">
    <source>
        <dbReference type="Proteomes" id="UP000000724"/>
    </source>
</evidence>
<reference evidence="1 2" key="1">
    <citation type="journal article" date="2008" name="Nat. Biotechnol.">
        <title>Genome sequencing and analysis of the filamentous fungus Penicillium chrysogenum.</title>
        <authorList>
            <person name="van den Berg M.A."/>
            <person name="Albang R."/>
            <person name="Albermann K."/>
            <person name="Badger J.H."/>
            <person name="Daran J.-M."/>
            <person name="Driessen A.J.M."/>
            <person name="Garcia-Estrada C."/>
            <person name="Fedorova N.D."/>
            <person name="Harris D.M."/>
            <person name="Heijne W.H.M."/>
            <person name="Joardar V.S."/>
            <person name="Kiel J.A.K.W."/>
            <person name="Kovalchuk A."/>
            <person name="Martin J.F."/>
            <person name="Nierman W.C."/>
            <person name="Nijland J.G."/>
            <person name="Pronk J.T."/>
            <person name="Roubos J.A."/>
            <person name="van der Klei I.J."/>
            <person name="van Peij N.N.M.E."/>
            <person name="Veenhuis M."/>
            <person name="von Doehren H."/>
            <person name="Wagner C."/>
            <person name="Wortman J.R."/>
            <person name="Bovenberg R.A.L."/>
        </authorList>
    </citation>
    <scope>NUCLEOTIDE SEQUENCE [LARGE SCALE GENOMIC DNA]</scope>
    <source>
        <strain evidence="2">ATCC 28089 / DSM 1075 / NRRL 1951 / Wisconsin 54-1255</strain>
    </source>
</reference>
<accession>B6HCA5</accession>
<name>B6HCA5_PENRW</name>
<dbReference type="EMBL" id="AM920433">
    <property type="protein sequence ID" value="CAP94358.1"/>
    <property type="molecule type" value="Genomic_DNA"/>
</dbReference>
<protein>
    <submittedName>
        <fullName evidence="1">Uncharacterized protein</fullName>
    </submittedName>
</protein>
<evidence type="ECO:0000313" key="1">
    <source>
        <dbReference type="EMBL" id="CAP94358.1"/>
    </source>
</evidence>